<evidence type="ECO:0000313" key="3">
    <source>
        <dbReference type="EMBL" id="PJE96537.1"/>
    </source>
</evidence>
<proteinExistence type="predicted"/>
<reference evidence="3 4" key="1">
    <citation type="submission" date="2017-11" db="EMBL/GenBank/DDBJ databases">
        <title>Streptomyces carmine sp. nov., a novel actinomycete isolated from Sophora alopecuroides in Xinjiang, China.</title>
        <authorList>
            <person name="Wang Y."/>
            <person name="Luo X."/>
            <person name="Wan C."/>
            <person name="Zhang L."/>
        </authorList>
    </citation>
    <scope>NUCLEOTIDE SEQUENCE [LARGE SCALE GENOMIC DNA]</scope>
    <source>
        <strain evidence="3 4">TRM SA0054</strain>
    </source>
</reference>
<dbReference type="Gene3D" id="2.70.70.10">
    <property type="entry name" value="Glucose Permease (Domain IIA)"/>
    <property type="match status" value="1"/>
</dbReference>
<comment type="caution">
    <text evidence="3">The sequence shown here is derived from an EMBL/GenBank/DDBJ whole genome shotgun (WGS) entry which is preliminary data.</text>
</comment>
<feature type="region of interest" description="Disordered" evidence="1">
    <location>
        <begin position="1"/>
        <end position="47"/>
    </location>
</feature>
<feature type="domain" description="M23ase beta-sheet core" evidence="2">
    <location>
        <begin position="235"/>
        <end position="296"/>
    </location>
</feature>
<dbReference type="PANTHER" id="PTHR21666">
    <property type="entry name" value="PEPTIDASE-RELATED"/>
    <property type="match status" value="1"/>
</dbReference>
<dbReference type="AlphaFoldDB" id="A0A2M8LX46"/>
<protein>
    <submittedName>
        <fullName evidence="3">Peptidase M23</fullName>
    </submittedName>
</protein>
<dbReference type="Proteomes" id="UP000230407">
    <property type="component" value="Unassembled WGS sequence"/>
</dbReference>
<dbReference type="GO" id="GO:0004222">
    <property type="term" value="F:metalloendopeptidase activity"/>
    <property type="evidence" value="ECO:0007669"/>
    <property type="project" value="TreeGrafter"/>
</dbReference>
<evidence type="ECO:0000259" key="2">
    <source>
        <dbReference type="Pfam" id="PF01551"/>
    </source>
</evidence>
<dbReference type="Pfam" id="PF01551">
    <property type="entry name" value="Peptidase_M23"/>
    <property type="match status" value="1"/>
</dbReference>
<sequence>MAAAGVTARAGPGRTRPEGTTRHGTARQAREEQPLTTTRRPVRPSRPARAAALVGRLRPALYALVVALVLADLGAEVADLGDGRGLSGRVLLAAAGLALAAEALRAYLTRAVHRGPEPAAVEVAPPVTGRWSALNSPADKVPSHGVRAYGQAYAIDVVREPEPPREPRPAFGWWPPVRRNRDFPAFGEPVLAVADATVVRVRDGRRDHLTRSSYPALLPFFVEASFRDLAGFGALVGNHLVLDLGDGTYALYAHLKRGSVTVREGERVRTGQVVARVGNTGNSTEPHLHFQLMDAADPCTARGVPFAWRGVGVPRNEETFTV</sequence>
<evidence type="ECO:0000313" key="4">
    <source>
        <dbReference type="Proteomes" id="UP000230407"/>
    </source>
</evidence>
<dbReference type="CDD" id="cd12797">
    <property type="entry name" value="M23_peptidase"/>
    <property type="match status" value="1"/>
</dbReference>
<feature type="compositionally biased region" description="Low complexity" evidence="1">
    <location>
        <begin position="34"/>
        <end position="47"/>
    </location>
</feature>
<accession>A0A2M8LX46</accession>
<gene>
    <name evidence="3" type="ORF">CUT44_18830</name>
</gene>
<evidence type="ECO:0000256" key="1">
    <source>
        <dbReference type="SAM" id="MobiDB-lite"/>
    </source>
</evidence>
<dbReference type="PANTHER" id="PTHR21666:SF270">
    <property type="entry name" value="MUREIN HYDROLASE ACTIVATOR ENVC"/>
    <property type="match status" value="1"/>
</dbReference>
<dbReference type="SUPFAM" id="SSF51261">
    <property type="entry name" value="Duplicated hybrid motif"/>
    <property type="match status" value="1"/>
</dbReference>
<dbReference type="InterPro" id="IPR016047">
    <property type="entry name" value="M23ase_b-sheet_dom"/>
</dbReference>
<keyword evidence="4" id="KW-1185">Reference proteome</keyword>
<dbReference type="EMBL" id="PGGW01000058">
    <property type="protein sequence ID" value="PJE96537.1"/>
    <property type="molecule type" value="Genomic_DNA"/>
</dbReference>
<organism evidence="3 4">
    <name type="scientific">Streptomyces carminius</name>
    <dbReference type="NCBI Taxonomy" id="2665496"/>
    <lineage>
        <taxon>Bacteria</taxon>
        <taxon>Bacillati</taxon>
        <taxon>Actinomycetota</taxon>
        <taxon>Actinomycetes</taxon>
        <taxon>Kitasatosporales</taxon>
        <taxon>Streptomycetaceae</taxon>
        <taxon>Streptomyces</taxon>
    </lineage>
</organism>
<dbReference type="InterPro" id="IPR050570">
    <property type="entry name" value="Cell_wall_metabolism_enzyme"/>
</dbReference>
<name>A0A2M8LX46_9ACTN</name>
<dbReference type="InterPro" id="IPR011055">
    <property type="entry name" value="Dup_hybrid_motif"/>
</dbReference>